<evidence type="ECO:0000256" key="3">
    <source>
        <dbReference type="ARBA" id="ARBA00022530"/>
    </source>
</evidence>
<evidence type="ECO:0000256" key="2">
    <source>
        <dbReference type="ARBA" id="ARBA00022525"/>
    </source>
</evidence>
<dbReference type="PANTHER" id="PTHR10574">
    <property type="entry name" value="NETRIN/LAMININ-RELATED"/>
    <property type="match status" value="1"/>
</dbReference>
<dbReference type="InterPro" id="IPR008211">
    <property type="entry name" value="Laminin_N"/>
</dbReference>
<dbReference type="PROSITE" id="PS01248">
    <property type="entry name" value="EGF_LAM_1"/>
    <property type="match status" value="1"/>
</dbReference>
<evidence type="ECO:0000256" key="4">
    <source>
        <dbReference type="ARBA" id="ARBA00022729"/>
    </source>
</evidence>
<evidence type="ECO:0000313" key="16">
    <source>
        <dbReference type="RefSeq" id="XP_017305917.1"/>
    </source>
</evidence>
<dbReference type="PROSITE" id="PS50027">
    <property type="entry name" value="EGF_LAM_2"/>
    <property type="match status" value="2"/>
</dbReference>
<dbReference type="PRINTS" id="PR00011">
    <property type="entry name" value="EGFLAMININ"/>
</dbReference>
<dbReference type="Gene3D" id="2.40.50.120">
    <property type="match status" value="1"/>
</dbReference>
<feature type="domain" description="Laminin N-terminal" evidence="14">
    <location>
        <begin position="1"/>
        <end position="252"/>
    </location>
</feature>
<dbReference type="InterPro" id="IPR008993">
    <property type="entry name" value="TIMP-like_OB-fold"/>
</dbReference>
<evidence type="ECO:0000256" key="1">
    <source>
        <dbReference type="ARBA" id="ARBA00004498"/>
    </source>
</evidence>
<dbReference type="Gene3D" id="2.10.25.10">
    <property type="entry name" value="Laminin"/>
    <property type="match status" value="1"/>
</dbReference>
<dbReference type="PANTHER" id="PTHR10574:SF419">
    <property type="entry name" value="LAMININ SUBUNIT ALPHA-3-RELATED"/>
    <property type="match status" value="1"/>
</dbReference>
<dbReference type="FunFam" id="2.10.25.10:FF:000333">
    <property type="entry name" value="netrin-4 isoform X2"/>
    <property type="match status" value="1"/>
</dbReference>
<keyword evidence="8 9" id="KW-0424">Laminin EGF-like domain</keyword>
<dbReference type="PROSITE" id="PS50189">
    <property type="entry name" value="NTR"/>
    <property type="match status" value="1"/>
</dbReference>
<feature type="signal peptide" evidence="11">
    <location>
        <begin position="1"/>
        <end position="24"/>
    </location>
</feature>
<dbReference type="SUPFAM" id="SSF57196">
    <property type="entry name" value="EGF/Laminin"/>
    <property type="match status" value="3"/>
</dbReference>
<reference evidence="16" key="2">
    <citation type="submission" date="2025-08" db="UniProtKB">
        <authorList>
            <consortium name="RefSeq"/>
        </authorList>
    </citation>
    <scope>IDENTIFICATION</scope>
    <source>
        <tissue evidence="16">Blood</tissue>
    </source>
</reference>
<evidence type="ECO:0000256" key="8">
    <source>
        <dbReference type="ARBA" id="ARBA00023292"/>
    </source>
</evidence>
<dbReference type="GO" id="GO:0009888">
    <property type="term" value="P:tissue development"/>
    <property type="evidence" value="ECO:0007669"/>
    <property type="project" value="TreeGrafter"/>
</dbReference>
<dbReference type="InterPro" id="IPR001134">
    <property type="entry name" value="Netrin_domain"/>
</dbReference>
<keyword evidence="6 9" id="KW-1015">Disulfide bond</keyword>
<dbReference type="SUPFAM" id="SSF50242">
    <property type="entry name" value="TIMP-like"/>
    <property type="match status" value="1"/>
</dbReference>
<evidence type="ECO:0000259" key="14">
    <source>
        <dbReference type="PROSITE" id="PS51117"/>
    </source>
</evidence>
<sequence>MTRFDRQRLRVAVLLLGFLHGVTASRCAGNACSPPVGNLASGRTLHTQSLCCSNSSLMADDPFLHPDTWWESGVTAAGEDEIHLDLEDRFCLTHVVMVFRSPRPAAMTLERSQDFGRTWETLKVFAENCSSAFGLPDDVSQQEALCTSRYSSAMPCTGGEVIFRSIAQGRGMDDPYSPEALSILTLTNLRVRLLKPHRCPASPFTSSRGQRNTPQQAPNIRFLPKVPRQPSRNSTSSDSAPYAILSLLAQGTCLCHGHAEQCLPTGGQNSLQSSGSVQVRGRCVCTHHTAGVHCEKCAPLYNDRPWRAANGSSGEPNPCQKCECHGHAQNCHFSQRVWSSTGGTSGGVCDDCQHNTEGRKCQRCRPGYRRHPGRPLASPQACTRCWCDPVGSVPVRNSGEAGWCHPRSGQCHCKPGVGGTICSHCLPGHWGFGLEGCRPCTCPLTCDPVTGHCLESKPNREFYNIPLGGKIPDLTHLHPHEENKSWSNELTVSALYDTGKCTCKERKVKSVSDLCRMKHSYGKIGRTQTHSGIIYVIKASVLSAHDKGTHAVVQVKVRKVLRSGVMLLSQGTHSLYPLSWTSRGCTCPVLNPGSEYLLAGSEETESGRLLVTMQSLVVPWTSTLSFLVSEALRRGCL</sequence>
<dbReference type="FunFam" id="2.10.25.10:FF:000074">
    <property type="entry name" value="Laminin subunit alpha"/>
    <property type="match status" value="1"/>
</dbReference>
<gene>
    <name evidence="16" type="primary">si:dkey-202e22.2</name>
</gene>
<dbReference type="AlphaFoldDB" id="A0A2D0PIZ3"/>
<feature type="compositionally biased region" description="Polar residues" evidence="10">
    <location>
        <begin position="203"/>
        <end position="218"/>
    </location>
</feature>
<evidence type="ECO:0000313" key="15">
    <source>
        <dbReference type="Proteomes" id="UP000221080"/>
    </source>
</evidence>
<feature type="region of interest" description="Disordered" evidence="10">
    <location>
        <begin position="201"/>
        <end position="238"/>
    </location>
</feature>
<dbReference type="SMART" id="SM00136">
    <property type="entry name" value="LamNT"/>
    <property type="match status" value="1"/>
</dbReference>
<dbReference type="GO" id="GO:0009887">
    <property type="term" value="P:animal organ morphogenesis"/>
    <property type="evidence" value="ECO:0007669"/>
    <property type="project" value="TreeGrafter"/>
</dbReference>
<evidence type="ECO:0000256" key="5">
    <source>
        <dbReference type="ARBA" id="ARBA00022737"/>
    </source>
</evidence>
<dbReference type="RefSeq" id="XP_017305917.1">
    <property type="nucleotide sequence ID" value="XM_017450428.3"/>
</dbReference>
<evidence type="ECO:0000259" key="12">
    <source>
        <dbReference type="PROSITE" id="PS50027"/>
    </source>
</evidence>
<evidence type="ECO:0000256" key="7">
    <source>
        <dbReference type="ARBA" id="ARBA00023180"/>
    </source>
</evidence>
<dbReference type="GO" id="GO:0034446">
    <property type="term" value="P:substrate adhesion-dependent cell spreading"/>
    <property type="evidence" value="ECO:0007669"/>
    <property type="project" value="TreeGrafter"/>
</dbReference>
<accession>A0A2D0PIZ3</accession>
<feature type="disulfide bond" evidence="9">
    <location>
        <begin position="352"/>
        <end position="361"/>
    </location>
</feature>
<dbReference type="InterPro" id="IPR002049">
    <property type="entry name" value="LE_dom"/>
</dbReference>
<dbReference type="GO" id="GO:0007411">
    <property type="term" value="P:axon guidance"/>
    <property type="evidence" value="ECO:0007669"/>
    <property type="project" value="TreeGrafter"/>
</dbReference>
<dbReference type="SMART" id="SM00180">
    <property type="entry name" value="EGF_Lam"/>
    <property type="match status" value="3"/>
</dbReference>
<organism evidence="15 16">
    <name type="scientific">Ictalurus punctatus</name>
    <name type="common">Channel catfish</name>
    <name type="synonym">Silurus punctatus</name>
    <dbReference type="NCBI Taxonomy" id="7998"/>
    <lineage>
        <taxon>Eukaryota</taxon>
        <taxon>Metazoa</taxon>
        <taxon>Chordata</taxon>
        <taxon>Craniata</taxon>
        <taxon>Vertebrata</taxon>
        <taxon>Euteleostomi</taxon>
        <taxon>Actinopterygii</taxon>
        <taxon>Neopterygii</taxon>
        <taxon>Teleostei</taxon>
        <taxon>Ostariophysi</taxon>
        <taxon>Siluriformes</taxon>
        <taxon>Ictaluridae</taxon>
        <taxon>Ictalurus</taxon>
    </lineage>
</organism>
<evidence type="ECO:0000256" key="6">
    <source>
        <dbReference type="ARBA" id="ARBA00023157"/>
    </source>
</evidence>
<keyword evidence="15" id="KW-1185">Reference proteome</keyword>
<evidence type="ECO:0000256" key="10">
    <source>
        <dbReference type="SAM" id="MobiDB-lite"/>
    </source>
</evidence>
<dbReference type="Pfam" id="PF00053">
    <property type="entry name" value="EGF_laminin"/>
    <property type="match status" value="3"/>
</dbReference>
<keyword evidence="7" id="KW-0325">Glycoprotein</keyword>
<evidence type="ECO:0000259" key="13">
    <source>
        <dbReference type="PROSITE" id="PS50189"/>
    </source>
</evidence>
<dbReference type="GO" id="GO:0070831">
    <property type="term" value="P:basement membrane assembly"/>
    <property type="evidence" value="ECO:0007669"/>
    <property type="project" value="TreeGrafter"/>
</dbReference>
<comment type="subcellular location">
    <subcellularLocation>
        <location evidence="1">Secreted</location>
        <location evidence="1">Extracellular space</location>
        <location evidence="1">Extracellular matrix</location>
    </subcellularLocation>
</comment>
<keyword evidence="2" id="KW-0964">Secreted</keyword>
<dbReference type="GO" id="GO:0043256">
    <property type="term" value="C:laminin complex"/>
    <property type="evidence" value="ECO:0007669"/>
    <property type="project" value="TreeGrafter"/>
</dbReference>
<dbReference type="OrthoDB" id="9855268at2759"/>
<feature type="domain" description="NTR" evidence="13">
    <location>
        <begin position="511"/>
        <end position="636"/>
    </location>
</feature>
<keyword evidence="4 11" id="KW-0732">Signal</keyword>
<dbReference type="Gene3D" id="2.60.120.260">
    <property type="entry name" value="Galactose-binding domain-like"/>
    <property type="match status" value="1"/>
</dbReference>
<feature type="domain" description="Laminin EGF-like" evidence="12">
    <location>
        <begin position="385"/>
        <end position="439"/>
    </location>
</feature>
<feature type="chain" id="PRO_5012519516" evidence="11">
    <location>
        <begin position="25"/>
        <end position="637"/>
    </location>
</feature>
<dbReference type="KEGG" id="ipu:108254932"/>
<protein>
    <submittedName>
        <fullName evidence="16">Netrin-4 isoform X1</fullName>
    </submittedName>
</protein>
<keyword evidence="3" id="KW-0272">Extracellular matrix</keyword>
<dbReference type="InterPro" id="IPR018933">
    <property type="entry name" value="Netrin_module_non-TIMP"/>
</dbReference>
<feature type="domain" description="Laminin EGF-like" evidence="12">
    <location>
        <begin position="322"/>
        <end position="384"/>
    </location>
</feature>
<dbReference type="Proteomes" id="UP000221080">
    <property type="component" value="Chromosome 21"/>
</dbReference>
<dbReference type="PROSITE" id="PS51117">
    <property type="entry name" value="LAMININ_NTER"/>
    <property type="match status" value="1"/>
</dbReference>
<dbReference type="InterPro" id="IPR050440">
    <property type="entry name" value="Laminin/Netrin_ECM"/>
</dbReference>
<keyword evidence="5" id="KW-0677">Repeat</keyword>
<evidence type="ECO:0000256" key="9">
    <source>
        <dbReference type="PROSITE-ProRule" id="PRU00460"/>
    </source>
</evidence>
<feature type="disulfide bond" evidence="9">
    <location>
        <begin position="413"/>
        <end position="422"/>
    </location>
</feature>
<dbReference type="GO" id="GO:0016477">
    <property type="term" value="P:cell migration"/>
    <property type="evidence" value="ECO:0007669"/>
    <property type="project" value="TreeGrafter"/>
</dbReference>
<comment type="caution">
    <text evidence="9">Lacks conserved residue(s) required for the propagation of feature annotation.</text>
</comment>
<dbReference type="Gene3D" id="2.170.300.10">
    <property type="entry name" value="Tie2 ligand-binding domain superfamily"/>
    <property type="match status" value="1"/>
</dbReference>
<dbReference type="Pfam" id="PF01759">
    <property type="entry name" value="NTR"/>
    <property type="match status" value="1"/>
</dbReference>
<evidence type="ECO:0000256" key="11">
    <source>
        <dbReference type="SAM" id="SignalP"/>
    </source>
</evidence>
<dbReference type="FunFam" id="2.170.300.10:FF:000001">
    <property type="entry name" value="Laminin subunit beta-1"/>
    <property type="match status" value="1"/>
</dbReference>
<proteinExistence type="predicted"/>
<dbReference type="SMART" id="SM00643">
    <property type="entry name" value="C345C"/>
    <property type="match status" value="1"/>
</dbReference>
<dbReference type="Pfam" id="PF00055">
    <property type="entry name" value="Laminin_N"/>
    <property type="match status" value="1"/>
</dbReference>
<name>A0A2D0PIZ3_ICTPU</name>
<dbReference type="GeneID" id="108254932"/>
<dbReference type="CDD" id="cd00055">
    <property type="entry name" value="EGF_Lam"/>
    <property type="match status" value="3"/>
</dbReference>
<reference evidence="15" key="1">
    <citation type="journal article" date="2016" name="Nat. Commun.">
        <title>The channel catfish genome sequence provides insights into the evolution of scale formation in teleosts.</title>
        <authorList>
            <person name="Liu Z."/>
            <person name="Liu S."/>
            <person name="Yao J."/>
            <person name="Bao L."/>
            <person name="Zhang J."/>
            <person name="Li Y."/>
            <person name="Jiang C."/>
            <person name="Sun L."/>
            <person name="Wang R."/>
            <person name="Zhang Y."/>
            <person name="Zhou T."/>
            <person name="Zeng Q."/>
            <person name="Fu Q."/>
            <person name="Gao S."/>
            <person name="Li N."/>
            <person name="Koren S."/>
            <person name="Jiang Y."/>
            <person name="Zimin A."/>
            <person name="Xu P."/>
            <person name="Phillippy A.M."/>
            <person name="Geng X."/>
            <person name="Song L."/>
            <person name="Sun F."/>
            <person name="Li C."/>
            <person name="Wang X."/>
            <person name="Chen A."/>
            <person name="Jin Y."/>
            <person name="Yuan Z."/>
            <person name="Yang Y."/>
            <person name="Tan S."/>
            <person name="Peatman E."/>
            <person name="Lu J."/>
            <person name="Qin Z."/>
            <person name="Dunham R."/>
            <person name="Li Z."/>
            <person name="Sonstegard T."/>
            <person name="Feng J."/>
            <person name="Danzmann R.G."/>
            <person name="Schroeder S."/>
            <person name="Scheffler B."/>
            <person name="Duke M.V."/>
            <person name="Ballard L."/>
            <person name="Kucuktas H."/>
            <person name="Kaltenboeck L."/>
            <person name="Liu H."/>
            <person name="Armbruster J."/>
            <person name="Xie Y."/>
            <person name="Kirby M.L."/>
            <person name="Tian Y."/>
            <person name="Flanagan M.E."/>
            <person name="Mu W."/>
            <person name="Waldbieser G.C."/>
        </authorList>
    </citation>
    <scope>NUCLEOTIDE SEQUENCE [LARGE SCALE GENOMIC DNA]</scope>
    <source>
        <strain evidence="15">SDA103</strain>
    </source>
</reference>